<evidence type="ECO:0000313" key="2">
    <source>
        <dbReference type="Proteomes" id="UP000187439"/>
    </source>
</evidence>
<comment type="caution">
    <text evidence="1">The sequence shown here is derived from an EMBL/GenBank/DDBJ whole genome shotgun (WGS) entry which is preliminary data.</text>
</comment>
<dbReference type="Proteomes" id="UP000187439">
    <property type="component" value="Unassembled WGS sequence"/>
</dbReference>
<dbReference type="AlphaFoldDB" id="A0A1R0Y6U5"/>
<dbReference type="EMBL" id="MPTC01000003">
    <property type="protein sequence ID" value="OMD43037.1"/>
    <property type="molecule type" value="Genomic_DNA"/>
</dbReference>
<protein>
    <submittedName>
        <fullName evidence="1">Uncharacterized protein</fullName>
    </submittedName>
</protein>
<gene>
    <name evidence="1" type="ORF">BSK52_05930</name>
</gene>
<evidence type="ECO:0000313" key="1">
    <source>
        <dbReference type="EMBL" id="OMD43037.1"/>
    </source>
</evidence>
<name>A0A1R0Y6U5_9BACL</name>
<reference evidence="1 2" key="1">
    <citation type="submission" date="2016-10" db="EMBL/GenBank/DDBJ databases">
        <title>Paenibacillus species isolates.</title>
        <authorList>
            <person name="Beno S.M."/>
        </authorList>
    </citation>
    <scope>NUCLEOTIDE SEQUENCE [LARGE SCALE GENOMIC DNA]</scope>
    <source>
        <strain evidence="1 2">FSL H7-0710</strain>
    </source>
</reference>
<sequence length="88" mass="10153">MVLELNIIQAVVLDTSEIMEIDNVRHKGQAICNTTEATVEEKAFAENFRCSIDPYFREFDSKKYGYIITAPDTQEDYNRLYINKAALL</sequence>
<proteinExistence type="predicted"/>
<accession>A0A1R0Y6U5</accession>
<organism evidence="1 2">
    <name type="scientific">Paenibacillus odorifer</name>
    <dbReference type="NCBI Taxonomy" id="189426"/>
    <lineage>
        <taxon>Bacteria</taxon>
        <taxon>Bacillati</taxon>
        <taxon>Bacillota</taxon>
        <taxon>Bacilli</taxon>
        <taxon>Bacillales</taxon>
        <taxon>Paenibacillaceae</taxon>
        <taxon>Paenibacillus</taxon>
    </lineage>
</organism>